<evidence type="ECO:0000256" key="1">
    <source>
        <dbReference type="SAM" id="MobiDB-lite"/>
    </source>
</evidence>
<dbReference type="GeneID" id="25732647"/>
<feature type="non-terminal residue" evidence="2">
    <location>
        <position position="1"/>
    </location>
</feature>
<dbReference type="EMBL" id="KK105183">
    <property type="protein sequence ID" value="KIY92935.1"/>
    <property type="molecule type" value="Genomic_DNA"/>
</dbReference>
<feature type="compositionally biased region" description="Basic and acidic residues" evidence="1">
    <location>
        <begin position="35"/>
        <end position="49"/>
    </location>
</feature>
<protein>
    <submittedName>
        <fullName evidence="2">Uncharacterized protein</fullName>
    </submittedName>
</protein>
<evidence type="ECO:0000313" key="2">
    <source>
        <dbReference type="EMBL" id="KIY92935.1"/>
    </source>
</evidence>
<sequence>SSSESEQRGSPVRGGAADGGACGARTRYGPSLERSGAESDPRVPDGAHN</sequence>
<dbReference type="RefSeq" id="XP_013891955.1">
    <property type="nucleotide sequence ID" value="XM_014036501.1"/>
</dbReference>
<feature type="region of interest" description="Disordered" evidence="1">
    <location>
        <begin position="1"/>
        <end position="49"/>
    </location>
</feature>
<reference evidence="2 3" key="1">
    <citation type="journal article" date="2013" name="BMC Genomics">
        <title>Reconstruction of the lipid metabolism for the microalga Monoraphidium neglectum from its genome sequence reveals characteristics suitable for biofuel production.</title>
        <authorList>
            <person name="Bogen C."/>
            <person name="Al-Dilaimi A."/>
            <person name="Albersmeier A."/>
            <person name="Wichmann J."/>
            <person name="Grundmann M."/>
            <person name="Rupp O."/>
            <person name="Lauersen K.J."/>
            <person name="Blifernez-Klassen O."/>
            <person name="Kalinowski J."/>
            <person name="Goesmann A."/>
            <person name="Mussgnug J.H."/>
            <person name="Kruse O."/>
        </authorList>
    </citation>
    <scope>NUCLEOTIDE SEQUENCE [LARGE SCALE GENOMIC DNA]</scope>
    <source>
        <strain evidence="2 3">SAG 48.87</strain>
    </source>
</reference>
<organism evidence="2 3">
    <name type="scientific">Monoraphidium neglectum</name>
    <dbReference type="NCBI Taxonomy" id="145388"/>
    <lineage>
        <taxon>Eukaryota</taxon>
        <taxon>Viridiplantae</taxon>
        <taxon>Chlorophyta</taxon>
        <taxon>core chlorophytes</taxon>
        <taxon>Chlorophyceae</taxon>
        <taxon>CS clade</taxon>
        <taxon>Sphaeropleales</taxon>
        <taxon>Selenastraceae</taxon>
        <taxon>Monoraphidium</taxon>
    </lineage>
</organism>
<evidence type="ECO:0000313" key="3">
    <source>
        <dbReference type="Proteomes" id="UP000054498"/>
    </source>
</evidence>
<dbReference type="Proteomes" id="UP000054498">
    <property type="component" value="Unassembled WGS sequence"/>
</dbReference>
<proteinExistence type="predicted"/>
<dbReference type="AlphaFoldDB" id="A0A0D2MCD6"/>
<dbReference type="KEGG" id="mng:MNEG_15027"/>
<name>A0A0D2MCD6_9CHLO</name>
<keyword evidence="3" id="KW-1185">Reference proteome</keyword>
<accession>A0A0D2MCD6</accession>
<gene>
    <name evidence="2" type="ORF">MNEG_15027</name>
</gene>